<feature type="region of interest" description="Disordered" evidence="1">
    <location>
        <begin position="228"/>
        <end position="250"/>
    </location>
</feature>
<gene>
    <name evidence="2" type="ORF">PIB30_084390</name>
</gene>
<evidence type="ECO:0000256" key="1">
    <source>
        <dbReference type="SAM" id="MobiDB-lite"/>
    </source>
</evidence>
<keyword evidence="3" id="KW-1185">Reference proteome</keyword>
<dbReference type="EMBL" id="JASCZI010031576">
    <property type="protein sequence ID" value="MED6127050.1"/>
    <property type="molecule type" value="Genomic_DNA"/>
</dbReference>
<feature type="compositionally biased region" description="Polar residues" evidence="1">
    <location>
        <begin position="186"/>
        <end position="204"/>
    </location>
</feature>
<sequence length="374" mass="42343">MCPCSHSHRGYSACLRGARDHEDGRLLRWRYRLVRCCVEDFRYTPYLSDDLRFLSPEWIRSGPEIWTWRSVISVGEDVWWLTHRTTKAWCESWMRHATDPVVIQIVPELNFRGNQEYLDWWGRACRSRFLSDGGLSEDPRVQGLSADIQPTPSHPRPDILFPPDAPARRRHQGGRAGDTGGAVCQTRMTRVAPSTSRAGVSQETKTAHRERYEDDSEEEMFFDQFESLGNSPVRHSPAHPPTPPQLADEQTQADVVHQATEATWEQPTSAQLNDIWDVTKTSASTAHDIAQGFRQRVDHARESSGVDSSDPSVGYHQMPPHPSMQFHTPAQSSHLQHFPPVPALLTPCLNFIILHLHSSSITLPITPAPPIRCS</sequence>
<dbReference type="Proteomes" id="UP001341840">
    <property type="component" value="Unassembled WGS sequence"/>
</dbReference>
<comment type="caution">
    <text evidence="2">The sequence shown here is derived from an EMBL/GenBank/DDBJ whole genome shotgun (WGS) entry which is preliminary data.</text>
</comment>
<protein>
    <recommendedName>
        <fullName evidence="4">Aminotransferase-like plant mobile domain-containing protein</fullName>
    </recommendedName>
</protein>
<evidence type="ECO:0000313" key="3">
    <source>
        <dbReference type="Proteomes" id="UP001341840"/>
    </source>
</evidence>
<evidence type="ECO:0000313" key="2">
    <source>
        <dbReference type="EMBL" id="MED6127050.1"/>
    </source>
</evidence>
<accession>A0ABU6RSU5</accession>
<name>A0ABU6RSU5_9FABA</name>
<proteinExistence type="predicted"/>
<evidence type="ECO:0008006" key="4">
    <source>
        <dbReference type="Google" id="ProtNLM"/>
    </source>
</evidence>
<feature type="region of interest" description="Disordered" evidence="1">
    <location>
        <begin position="140"/>
        <end position="216"/>
    </location>
</feature>
<reference evidence="2 3" key="1">
    <citation type="journal article" date="2023" name="Plants (Basel)">
        <title>Bridging the Gap: Combining Genomics and Transcriptomics Approaches to Understand Stylosanthes scabra, an Orphan Legume from the Brazilian Caatinga.</title>
        <authorList>
            <person name="Ferreira-Neto J.R.C."/>
            <person name="da Silva M.D."/>
            <person name="Binneck E."/>
            <person name="de Melo N.F."/>
            <person name="da Silva R.H."/>
            <person name="de Melo A.L.T.M."/>
            <person name="Pandolfi V."/>
            <person name="Bustamante F.O."/>
            <person name="Brasileiro-Vidal A.C."/>
            <person name="Benko-Iseppon A.M."/>
        </authorList>
    </citation>
    <scope>NUCLEOTIDE SEQUENCE [LARGE SCALE GENOMIC DNA]</scope>
    <source>
        <tissue evidence="2">Leaves</tissue>
    </source>
</reference>
<organism evidence="2 3">
    <name type="scientific">Stylosanthes scabra</name>
    <dbReference type="NCBI Taxonomy" id="79078"/>
    <lineage>
        <taxon>Eukaryota</taxon>
        <taxon>Viridiplantae</taxon>
        <taxon>Streptophyta</taxon>
        <taxon>Embryophyta</taxon>
        <taxon>Tracheophyta</taxon>
        <taxon>Spermatophyta</taxon>
        <taxon>Magnoliopsida</taxon>
        <taxon>eudicotyledons</taxon>
        <taxon>Gunneridae</taxon>
        <taxon>Pentapetalae</taxon>
        <taxon>rosids</taxon>
        <taxon>fabids</taxon>
        <taxon>Fabales</taxon>
        <taxon>Fabaceae</taxon>
        <taxon>Papilionoideae</taxon>
        <taxon>50 kb inversion clade</taxon>
        <taxon>dalbergioids sensu lato</taxon>
        <taxon>Dalbergieae</taxon>
        <taxon>Pterocarpus clade</taxon>
        <taxon>Stylosanthes</taxon>
    </lineage>
</organism>